<proteinExistence type="predicted"/>
<organism evidence="1">
    <name type="scientific">Anguilla anguilla</name>
    <name type="common">European freshwater eel</name>
    <name type="synonym">Muraena anguilla</name>
    <dbReference type="NCBI Taxonomy" id="7936"/>
    <lineage>
        <taxon>Eukaryota</taxon>
        <taxon>Metazoa</taxon>
        <taxon>Chordata</taxon>
        <taxon>Craniata</taxon>
        <taxon>Vertebrata</taxon>
        <taxon>Euteleostomi</taxon>
        <taxon>Actinopterygii</taxon>
        <taxon>Neopterygii</taxon>
        <taxon>Teleostei</taxon>
        <taxon>Anguilliformes</taxon>
        <taxon>Anguillidae</taxon>
        <taxon>Anguilla</taxon>
    </lineage>
</organism>
<evidence type="ECO:0000313" key="1">
    <source>
        <dbReference type="EMBL" id="JAH28087.1"/>
    </source>
</evidence>
<protein>
    <submittedName>
        <fullName evidence="1">Uncharacterized protein</fullName>
    </submittedName>
</protein>
<name>A0A0E9RH03_ANGAN</name>
<dbReference type="EMBL" id="GBXM01080490">
    <property type="protein sequence ID" value="JAH28087.1"/>
    <property type="molecule type" value="Transcribed_RNA"/>
</dbReference>
<accession>A0A0E9RH03</accession>
<dbReference type="AlphaFoldDB" id="A0A0E9RH03"/>
<reference evidence="1" key="2">
    <citation type="journal article" date="2015" name="Fish Shellfish Immunol.">
        <title>Early steps in the European eel (Anguilla anguilla)-Vibrio vulnificus interaction in the gills: Role of the RtxA13 toxin.</title>
        <authorList>
            <person name="Callol A."/>
            <person name="Pajuelo D."/>
            <person name="Ebbesson L."/>
            <person name="Teles M."/>
            <person name="MacKenzie S."/>
            <person name="Amaro C."/>
        </authorList>
    </citation>
    <scope>NUCLEOTIDE SEQUENCE</scope>
</reference>
<sequence length="46" mass="5602">MLILLCIHVYLFAFLLLLRSAWRPQIQIIRDLTLVLCYQRYFSKLC</sequence>
<reference evidence="1" key="1">
    <citation type="submission" date="2014-11" db="EMBL/GenBank/DDBJ databases">
        <authorList>
            <person name="Amaro Gonzalez C."/>
        </authorList>
    </citation>
    <scope>NUCLEOTIDE SEQUENCE</scope>
</reference>